<organism evidence="2 3">
    <name type="scientific">Maribacter cobaltidurans</name>
    <dbReference type="NCBI Taxonomy" id="1178778"/>
    <lineage>
        <taxon>Bacteria</taxon>
        <taxon>Pseudomonadati</taxon>
        <taxon>Bacteroidota</taxon>
        <taxon>Flavobacteriia</taxon>
        <taxon>Flavobacteriales</taxon>
        <taxon>Flavobacteriaceae</taxon>
        <taxon>Maribacter</taxon>
    </lineage>
</organism>
<proteinExistence type="predicted"/>
<evidence type="ECO:0000256" key="1">
    <source>
        <dbReference type="SAM" id="Phobius"/>
    </source>
</evidence>
<feature type="transmembrane region" description="Helical" evidence="1">
    <location>
        <begin position="20"/>
        <end position="43"/>
    </location>
</feature>
<comment type="caution">
    <text evidence="2">The sequence shown here is derived from an EMBL/GenBank/DDBJ whole genome shotgun (WGS) entry which is preliminary data.</text>
</comment>
<keyword evidence="1" id="KW-0472">Membrane</keyword>
<reference evidence="2 3" key="1">
    <citation type="submission" date="2024-01" db="EMBL/GenBank/DDBJ databases">
        <title>Maribacter spp. originated from different algae showed divergent polysaccharides utilization ability.</title>
        <authorList>
            <person name="Wang H."/>
            <person name="Wu Y."/>
        </authorList>
    </citation>
    <scope>NUCLEOTIDE SEQUENCE [LARGE SCALE GENOMIC DNA]</scope>
    <source>
        <strain evidence="2 3">PR1</strain>
    </source>
</reference>
<dbReference type="EMBL" id="JAZDDG010000003">
    <property type="protein sequence ID" value="MEE1975907.1"/>
    <property type="molecule type" value="Genomic_DNA"/>
</dbReference>
<dbReference type="Proteomes" id="UP001356308">
    <property type="component" value="Unassembled WGS sequence"/>
</dbReference>
<keyword evidence="1" id="KW-1133">Transmembrane helix</keyword>
<keyword evidence="3" id="KW-1185">Reference proteome</keyword>
<dbReference type="RefSeq" id="WP_272650725.1">
    <property type="nucleotide sequence ID" value="NZ_JAZDDG010000003.1"/>
</dbReference>
<keyword evidence="1" id="KW-0812">Transmembrane</keyword>
<evidence type="ECO:0000313" key="3">
    <source>
        <dbReference type="Proteomes" id="UP001356308"/>
    </source>
</evidence>
<accession>A0ABU7ISF5</accession>
<gene>
    <name evidence="2" type="ORF">V1I91_07485</name>
</gene>
<evidence type="ECO:0000313" key="2">
    <source>
        <dbReference type="EMBL" id="MEE1975907.1"/>
    </source>
</evidence>
<protein>
    <submittedName>
        <fullName evidence="2">Uncharacterized protein</fullName>
    </submittedName>
</protein>
<name>A0ABU7ISF5_9FLAO</name>
<sequence length="55" mass="6296">MDVLNEIYQKSALGILPEPIKSLVLFIFSAIVTILITMLYLLLKHGHYLNVQFGY</sequence>